<protein>
    <submittedName>
        <fullName evidence="2">Uncharacterized protein</fullName>
    </submittedName>
</protein>
<dbReference type="AlphaFoldDB" id="A0AAW1USQ8"/>
<organism evidence="2 3">
    <name type="scientific">Henosepilachna vigintioctopunctata</name>
    <dbReference type="NCBI Taxonomy" id="420089"/>
    <lineage>
        <taxon>Eukaryota</taxon>
        <taxon>Metazoa</taxon>
        <taxon>Ecdysozoa</taxon>
        <taxon>Arthropoda</taxon>
        <taxon>Hexapoda</taxon>
        <taxon>Insecta</taxon>
        <taxon>Pterygota</taxon>
        <taxon>Neoptera</taxon>
        <taxon>Endopterygota</taxon>
        <taxon>Coleoptera</taxon>
        <taxon>Polyphaga</taxon>
        <taxon>Cucujiformia</taxon>
        <taxon>Coccinelloidea</taxon>
        <taxon>Coccinellidae</taxon>
        <taxon>Epilachninae</taxon>
        <taxon>Epilachnini</taxon>
        <taxon>Henosepilachna</taxon>
    </lineage>
</organism>
<sequence>MVRTKTPPRSSRDVYPSSLSPSSSGEDTRREQNPLDASHSKSSSNRKCIPRKSTPKCRTKLFVRKTTSVVNKSGKKKSAKFKISREIRFLQSTVNNLIPRPPFSRIVREIMQNRRSDIYISSIAFGSSSRSY</sequence>
<dbReference type="InterPro" id="IPR009072">
    <property type="entry name" value="Histone-fold"/>
</dbReference>
<comment type="caution">
    <text evidence="2">The sequence shown here is derived from an EMBL/GenBank/DDBJ whole genome shotgun (WGS) entry which is preliminary data.</text>
</comment>
<reference evidence="2 3" key="1">
    <citation type="submission" date="2023-03" db="EMBL/GenBank/DDBJ databases">
        <title>Genome insight into feeding habits of ladybird beetles.</title>
        <authorList>
            <person name="Li H.-S."/>
            <person name="Huang Y.-H."/>
            <person name="Pang H."/>
        </authorList>
    </citation>
    <scope>NUCLEOTIDE SEQUENCE [LARGE SCALE GENOMIC DNA]</scope>
    <source>
        <strain evidence="2">SYSU_2023b</strain>
        <tissue evidence="2">Whole body</tissue>
    </source>
</reference>
<dbReference type="GO" id="GO:0046982">
    <property type="term" value="F:protein heterodimerization activity"/>
    <property type="evidence" value="ECO:0007669"/>
    <property type="project" value="InterPro"/>
</dbReference>
<accession>A0AAW1USQ8</accession>
<name>A0AAW1USQ8_9CUCU</name>
<feature type="compositionally biased region" description="Low complexity" evidence="1">
    <location>
        <begin position="13"/>
        <end position="24"/>
    </location>
</feature>
<proteinExistence type="predicted"/>
<dbReference type="EMBL" id="JARQZJ010000078">
    <property type="protein sequence ID" value="KAK9882569.1"/>
    <property type="molecule type" value="Genomic_DNA"/>
</dbReference>
<evidence type="ECO:0000313" key="3">
    <source>
        <dbReference type="Proteomes" id="UP001431783"/>
    </source>
</evidence>
<evidence type="ECO:0000313" key="2">
    <source>
        <dbReference type="EMBL" id="KAK9882569.1"/>
    </source>
</evidence>
<dbReference type="GO" id="GO:0003677">
    <property type="term" value="F:DNA binding"/>
    <property type="evidence" value="ECO:0007669"/>
    <property type="project" value="InterPro"/>
</dbReference>
<feature type="region of interest" description="Disordered" evidence="1">
    <location>
        <begin position="1"/>
        <end position="56"/>
    </location>
</feature>
<dbReference type="Gene3D" id="1.10.20.10">
    <property type="entry name" value="Histone, subunit A"/>
    <property type="match status" value="1"/>
</dbReference>
<keyword evidence="3" id="KW-1185">Reference proteome</keyword>
<evidence type="ECO:0000256" key="1">
    <source>
        <dbReference type="SAM" id="MobiDB-lite"/>
    </source>
</evidence>
<gene>
    <name evidence="2" type="ORF">WA026_022197</name>
</gene>
<dbReference type="SUPFAM" id="SSF47113">
    <property type="entry name" value="Histone-fold"/>
    <property type="match status" value="1"/>
</dbReference>
<dbReference type="Proteomes" id="UP001431783">
    <property type="component" value="Unassembled WGS sequence"/>
</dbReference>